<organism evidence="1 2">
    <name type="scientific">Eumeta variegata</name>
    <name type="common">Bagworm moth</name>
    <name type="synonym">Eumeta japonica</name>
    <dbReference type="NCBI Taxonomy" id="151549"/>
    <lineage>
        <taxon>Eukaryota</taxon>
        <taxon>Metazoa</taxon>
        <taxon>Ecdysozoa</taxon>
        <taxon>Arthropoda</taxon>
        <taxon>Hexapoda</taxon>
        <taxon>Insecta</taxon>
        <taxon>Pterygota</taxon>
        <taxon>Neoptera</taxon>
        <taxon>Endopterygota</taxon>
        <taxon>Lepidoptera</taxon>
        <taxon>Glossata</taxon>
        <taxon>Ditrysia</taxon>
        <taxon>Tineoidea</taxon>
        <taxon>Psychidae</taxon>
        <taxon>Oiketicinae</taxon>
        <taxon>Eumeta</taxon>
    </lineage>
</organism>
<sequence>MCTAPSRLISHSSDSVGTMFARKWRPPWSGVENRVRRELPREAAARARAHRVKSQCSFNKLSTHLRNESSGIPPLPPPINPPTIKYSFSIHEASNALVYCGFWGCEYPWATMTTSFLQVAHRLIAPRIYNRKTTYIHSSNKARQKE</sequence>
<dbReference type="Proteomes" id="UP000299102">
    <property type="component" value="Unassembled WGS sequence"/>
</dbReference>
<dbReference type="EMBL" id="BGZK01000258">
    <property type="protein sequence ID" value="GBP32342.1"/>
    <property type="molecule type" value="Genomic_DNA"/>
</dbReference>
<keyword evidence="2" id="KW-1185">Reference proteome</keyword>
<protein>
    <submittedName>
        <fullName evidence="1">Uncharacterized protein</fullName>
    </submittedName>
</protein>
<reference evidence="1 2" key="1">
    <citation type="journal article" date="2019" name="Commun. Biol.">
        <title>The bagworm genome reveals a unique fibroin gene that provides high tensile strength.</title>
        <authorList>
            <person name="Kono N."/>
            <person name="Nakamura H."/>
            <person name="Ohtoshi R."/>
            <person name="Tomita M."/>
            <person name="Numata K."/>
            <person name="Arakawa K."/>
        </authorList>
    </citation>
    <scope>NUCLEOTIDE SEQUENCE [LARGE SCALE GENOMIC DNA]</scope>
</reference>
<name>A0A4C1V228_EUMVA</name>
<proteinExistence type="predicted"/>
<accession>A0A4C1V228</accession>
<comment type="caution">
    <text evidence="1">The sequence shown here is derived from an EMBL/GenBank/DDBJ whole genome shotgun (WGS) entry which is preliminary data.</text>
</comment>
<dbReference type="AlphaFoldDB" id="A0A4C1V228"/>
<evidence type="ECO:0000313" key="2">
    <source>
        <dbReference type="Proteomes" id="UP000299102"/>
    </source>
</evidence>
<evidence type="ECO:0000313" key="1">
    <source>
        <dbReference type="EMBL" id="GBP32342.1"/>
    </source>
</evidence>
<gene>
    <name evidence="1" type="ORF">EVAR_25596_1</name>
</gene>